<protein>
    <recommendedName>
        <fullName evidence="2">Redoxin domain-containing protein</fullName>
    </recommendedName>
</protein>
<dbReference type="EMBL" id="HBIO01026214">
    <property type="protein sequence ID" value="CAE0475282.1"/>
    <property type="molecule type" value="Transcribed_RNA"/>
</dbReference>
<proteinExistence type="predicted"/>
<gene>
    <name evidence="1" type="ORF">CDEB00056_LOCUS20135</name>
</gene>
<evidence type="ECO:0000313" key="1">
    <source>
        <dbReference type="EMBL" id="CAE0475282.1"/>
    </source>
</evidence>
<dbReference type="Gene3D" id="3.40.30.10">
    <property type="entry name" value="Glutaredoxin"/>
    <property type="match status" value="1"/>
</dbReference>
<accession>A0A7S3VF34</accession>
<dbReference type="AlphaFoldDB" id="A0A7S3VF34"/>
<sequence>MKAWAIDQGVAGVDKDDFSSDASIITLMGDPYGDLTAALEMEMTHPGPASVGIHGRCKRFALYVENGVVEIVRTAEAEDDPAGDDKPDVTLADAMIRDIRALKKKKNAEL</sequence>
<name>A0A7S3VF34_9STRA</name>
<organism evidence="1">
    <name type="scientific">Chaetoceros debilis</name>
    <dbReference type="NCBI Taxonomy" id="122233"/>
    <lineage>
        <taxon>Eukaryota</taxon>
        <taxon>Sar</taxon>
        <taxon>Stramenopiles</taxon>
        <taxon>Ochrophyta</taxon>
        <taxon>Bacillariophyta</taxon>
        <taxon>Coscinodiscophyceae</taxon>
        <taxon>Chaetocerotophycidae</taxon>
        <taxon>Chaetocerotales</taxon>
        <taxon>Chaetocerotaceae</taxon>
        <taxon>Chaetoceros</taxon>
    </lineage>
</organism>
<evidence type="ECO:0008006" key="2">
    <source>
        <dbReference type="Google" id="ProtNLM"/>
    </source>
</evidence>
<reference evidence="1" key="1">
    <citation type="submission" date="2021-01" db="EMBL/GenBank/DDBJ databases">
        <authorList>
            <person name="Corre E."/>
            <person name="Pelletier E."/>
            <person name="Niang G."/>
            <person name="Scheremetjew M."/>
            <person name="Finn R."/>
            <person name="Kale V."/>
            <person name="Holt S."/>
            <person name="Cochrane G."/>
            <person name="Meng A."/>
            <person name="Brown T."/>
            <person name="Cohen L."/>
        </authorList>
    </citation>
    <scope>NUCLEOTIDE SEQUENCE</scope>
    <source>
        <strain evidence="1">MM31A-1</strain>
    </source>
</reference>